<dbReference type="GO" id="GO:0052908">
    <property type="term" value="F:16S rRNA (adenine(1518)-N(6)/adenine(1519)-N(6))-dimethyltransferase activity"/>
    <property type="evidence" value="ECO:0007669"/>
    <property type="project" value="UniProtKB-EC"/>
</dbReference>
<evidence type="ECO:0000256" key="8">
    <source>
        <dbReference type="PROSITE-ProRule" id="PRU01026"/>
    </source>
</evidence>
<evidence type="ECO:0000256" key="7">
    <source>
        <dbReference type="HAMAP-Rule" id="MF_00607"/>
    </source>
</evidence>
<evidence type="ECO:0000256" key="6">
    <source>
        <dbReference type="ARBA" id="ARBA00022884"/>
    </source>
</evidence>
<dbReference type="PANTHER" id="PTHR11727">
    <property type="entry name" value="DIMETHYLADENOSINE TRANSFERASE"/>
    <property type="match status" value="1"/>
</dbReference>
<feature type="binding site" evidence="7 8">
    <location>
        <position position="60"/>
    </location>
    <ligand>
        <name>S-adenosyl-L-methionine</name>
        <dbReference type="ChEBI" id="CHEBI:59789"/>
    </ligand>
</feature>
<dbReference type="Gene3D" id="3.40.50.150">
    <property type="entry name" value="Vaccinia Virus protein VP39"/>
    <property type="match status" value="1"/>
</dbReference>
<proteinExistence type="inferred from homology"/>
<dbReference type="EC" id="2.1.1.182" evidence="7"/>
<dbReference type="Proteomes" id="UP001254257">
    <property type="component" value="Unassembled WGS sequence"/>
</dbReference>
<feature type="binding site" evidence="7 8">
    <location>
        <position position="82"/>
    </location>
    <ligand>
        <name>S-adenosyl-L-methionine</name>
        <dbReference type="ChEBI" id="CHEBI:59789"/>
    </ligand>
</feature>
<comment type="caution">
    <text evidence="10">The sequence shown here is derived from an EMBL/GenBank/DDBJ whole genome shotgun (WGS) entry which is preliminary data.</text>
</comment>
<feature type="binding site" evidence="7 8">
    <location>
        <position position="108"/>
    </location>
    <ligand>
        <name>S-adenosyl-L-methionine</name>
        <dbReference type="ChEBI" id="CHEBI:59789"/>
    </ligand>
</feature>
<keyword evidence="6 7" id="KW-0694">RNA-binding</keyword>
<dbReference type="InterPro" id="IPR020598">
    <property type="entry name" value="rRNA_Ade_methylase_Trfase_N"/>
</dbReference>
<dbReference type="InterPro" id="IPR011530">
    <property type="entry name" value="rRNA_adenine_dimethylase"/>
</dbReference>
<keyword evidence="4 7" id="KW-0808">Transferase</keyword>
<reference evidence="10 11" key="1">
    <citation type="submission" date="2023-09" db="EMBL/GenBank/DDBJ databases">
        <title>Whole genome shotgun sequencing (WGS) of Bosea sp. ZW T0_25, isolated from stored onions (Allium cepa).</title>
        <authorList>
            <person name="Stoll D.A."/>
            <person name="Huch M."/>
        </authorList>
    </citation>
    <scope>NUCLEOTIDE SEQUENCE [LARGE SCALE GENOMIC DNA]</scope>
    <source>
        <strain evidence="10 11">ZW T0_25</strain>
    </source>
</reference>
<dbReference type="InterPro" id="IPR020596">
    <property type="entry name" value="rRNA_Ade_Mease_Trfase_CS"/>
</dbReference>
<dbReference type="InterPro" id="IPR001737">
    <property type="entry name" value="KsgA/Erm"/>
</dbReference>
<evidence type="ECO:0000259" key="9">
    <source>
        <dbReference type="SMART" id="SM00650"/>
    </source>
</evidence>
<dbReference type="Pfam" id="PF00398">
    <property type="entry name" value="RrnaAD"/>
    <property type="match status" value="1"/>
</dbReference>
<dbReference type="SUPFAM" id="SSF53335">
    <property type="entry name" value="S-adenosyl-L-methionine-dependent methyltransferases"/>
    <property type="match status" value="1"/>
</dbReference>
<feature type="binding site" evidence="7 8">
    <location>
        <position position="128"/>
    </location>
    <ligand>
        <name>S-adenosyl-L-methionine</name>
        <dbReference type="ChEBI" id="CHEBI:59789"/>
    </ligand>
</feature>
<organism evidence="10 11">
    <name type="scientific">Bosea rubneri</name>
    <dbReference type="NCBI Taxonomy" id="3075434"/>
    <lineage>
        <taxon>Bacteria</taxon>
        <taxon>Pseudomonadati</taxon>
        <taxon>Pseudomonadota</taxon>
        <taxon>Alphaproteobacteria</taxon>
        <taxon>Hyphomicrobiales</taxon>
        <taxon>Boseaceae</taxon>
        <taxon>Bosea</taxon>
    </lineage>
</organism>
<evidence type="ECO:0000313" key="11">
    <source>
        <dbReference type="Proteomes" id="UP001254257"/>
    </source>
</evidence>
<evidence type="ECO:0000256" key="3">
    <source>
        <dbReference type="ARBA" id="ARBA00022603"/>
    </source>
</evidence>
<name>A0ABU3S3E1_9HYPH</name>
<comment type="catalytic activity">
    <reaction evidence="7">
        <text>adenosine(1518)/adenosine(1519) in 16S rRNA + 4 S-adenosyl-L-methionine = N(6)-dimethyladenosine(1518)/N(6)-dimethyladenosine(1519) in 16S rRNA + 4 S-adenosyl-L-homocysteine + 4 H(+)</text>
        <dbReference type="Rhea" id="RHEA:19609"/>
        <dbReference type="Rhea" id="RHEA-COMP:10232"/>
        <dbReference type="Rhea" id="RHEA-COMP:10233"/>
        <dbReference type="ChEBI" id="CHEBI:15378"/>
        <dbReference type="ChEBI" id="CHEBI:57856"/>
        <dbReference type="ChEBI" id="CHEBI:59789"/>
        <dbReference type="ChEBI" id="CHEBI:74411"/>
        <dbReference type="ChEBI" id="CHEBI:74493"/>
        <dbReference type="EC" id="2.1.1.182"/>
    </reaction>
</comment>
<evidence type="ECO:0000256" key="2">
    <source>
        <dbReference type="ARBA" id="ARBA00022552"/>
    </source>
</evidence>
<gene>
    <name evidence="7 10" type="primary">rsmA</name>
    <name evidence="7" type="synonym">ksgA</name>
    <name evidence="10" type="ORF">RKE40_05410</name>
</gene>
<dbReference type="RefSeq" id="WP_316017216.1">
    <property type="nucleotide sequence ID" value="NZ_JAWDID010000005.1"/>
</dbReference>
<dbReference type="SMART" id="SM00650">
    <property type="entry name" value="rADc"/>
    <property type="match status" value="1"/>
</dbReference>
<feature type="binding site" evidence="7 8">
    <location>
        <position position="35"/>
    </location>
    <ligand>
        <name>S-adenosyl-L-methionine</name>
        <dbReference type="ChEBI" id="CHEBI:59789"/>
    </ligand>
</feature>
<dbReference type="EMBL" id="JAWDID010000005">
    <property type="protein sequence ID" value="MDU0339304.1"/>
    <property type="molecule type" value="Genomic_DNA"/>
</dbReference>
<comment type="function">
    <text evidence="7">Specifically dimethylates two adjacent adenosines (A1518 and A1519) in the loop of a conserved hairpin near the 3'-end of 16S rRNA in the 30S particle. May play a critical role in biogenesis of 30S subunits.</text>
</comment>
<keyword evidence="5 7" id="KW-0949">S-adenosyl-L-methionine</keyword>
<dbReference type="InterPro" id="IPR029063">
    <property type="entry name" value="SAM-dependent_MTases_sf"/>
</dbReference>
<dbReference type="InterPro" id="IPR023165">
    <property type="entry name" value="rRNA_Ade_diMease-like_C"/>
</dbReference>
<comment type="subcellular location">
    <subcellularLocation>
        <location evidence="7">Cytoplasm</location>
    </subcellularLocation>
</comment>
<comment type="similarity">
    <text evidence="7">Belongs to the class I-like SAM-binding methyltransferase superfamily. rRNA adenine N(6)-methyltransferase family. RsmA subfamily.</text>
</comment>
<feature type="domain" description="Ribosomal RNA adenine methylase transferase N-terminal" evidence="9">
    <location>
        <begin position="40"/>
        <end position="217"/>
    </location>
</feature>
<dbReference type="CDD" id="cd02440">
    <property type="entry name" value="AdoMet_MTases"/>
    <property type="match status" value="1"/>
</dbReference>
<dbReference type="NCBIfam" id="TIGR00755">
    <property type="entry name" value="ksgA"/>
    <property type="match status" value="1"/>
</dbReference>
<evidence type="ECO:0000256" key="1">
    <source>
        <dbReference type="ARBA" id="ARBA00022490"/>
    </source>
</evidence>
<dbReference type="PROSITE" id="PS01131">
    <property type="entry name" value="RRNA_A_DIMETH"/>
    <property type="match status" value="1"/>
</dbReference>
<dbReference type="HAMAP" id="MF_00607">
    <property type="entry name" value="16SrRNA_methyltr_A"/>
    <property type="match status" value="1"/>
</dbReference>
<evidence type="ECO:0000256" key="5">
    <source>
        <dbReference type="ARBA" id="ARBA00022691"/>
    </source>
</evidence>
<dbReference type="PANTHER" id="PTHR11727:SF7">
    <property type="entry name" value="DIMETHYLADENOSINE TRANSFERASE-RELATED"/>
    <property type="match status" value="1"/>
</dbReference>
<feature type="binding site" evidence="7 8">
    <location>
        <position position="33"/>
    </location>
    <ligand>
        <name>S-adenosyl-L-methionine</name>
        <dbReference type="ChEBI" id="CHEBI:59789"/>
    </ligand>
</feature>
<keyword evidence="3 7" id="KW-0489">Methyltransferase</keyword>
<evidence type="ECO:0000256" key="4">
    <source>
        <dbReference type="ARBA" id="ARBA00022679"/>
    </source>
</evidence>
<keyword evidence="1 7" id="KW-0963">Cytoplasm</keyword>
<accession>A0ABU3S3E1</accession>
<dbReference type="Gene3D" id="1.10.8.100">
    <property type="entry name" value="Ribosomal RNA adenine dimethylase-like, domain 2"/>
    <property type="match status" value="1"/>
</dbReference>
<evidence type="ECO:0000313" key="10">
    <source>
        <dbReference type="EMBL" id="MDU0339304.1"/>
    </source>
</evidence>
<protein>
    <recommendedName>
        <fullName evidence="7">Ribosomal RNA small subunit methyltransferase A</fullName>
        <ecNumber evidence="7">2.1.1.182</ecNumber>
    </recommendedName>
    <alternativeName>
        <fullName evidence="7">16S rRNA (adenine(1518)-N(6)/adenine(1519)-N(6))-dimethyltransferase</fullName>
    </alternativeName>
    <alternativeName>
        <fullName evidence="7">16S rRNA dimethyladenosine transferase</fullName>
    </alternativeName>
    <alternativeName>
        <fullName evidence="7">16S rRNA dimethylase</fullName>
    </alternativeName>
    <alternativeName>
        <fullName evidence="7">S-adenosylmethionine-6-N', N'-adenosyl(rRNA) dimethyltransferase</fullName>
    </alternativeName>
</protein>
<dbReference type="PROSITE" id="PS51689">
    <property type="entry name" value="SAM_RNA_A_N6_MT"/>
    <property type="match status" value="1"/>
</dbReference>
<keyword evidence="11" id="KW-1185">Reference proteome</keyword>
<sequence>MSASDGLAQDGLPPLREVVERHGLMAQKALGQNFLFDLNLTGRIARAAGPLAGQTVVEIGPGPGGLTRALLANGAGRVIAIERDRRCLPALAEIAAHYPGRLEVVDGDALAVDLSHLLGGGEARIVANLPYNIGTPLLVGWLSAEPWPPWWSSLTLMFQREVAERIVATPDQRAAYGRLAVLAGWRCEAKILFDVPKTAFVPPPKITSSIVQLVPRQRPEPCDRLLLERVTLAAFGQRRKMLRQSLKPVLAEPTPIIEAAGLLPTARAEEIPVSGFVRLANALAEAL</sequence>
<keyword evidence="2 7" id="KW-0698">rRNA processing</keyword>